<sequence length="372" mass="43150">MIVSDFKTNFEMRKFTVSKFVHLFKSFQQSFQFLLIDGRARILRPQPQISSSTPTMVATTTKNPTTNNNNNNIVRQVVKIVVPPSNLAPKQQVQIQRAIPTVSETMFAERCQTLLRRLRDKMKDLTSNVDRAVSTKKREQKERVLASCDEMKKAYSEIEKWGKMKIRRPVQYPQMVESFEKLEKFGENSPDSTNQFLQFSDSVNSEFQIEKQISQIFENFRQIYNAKPRKYSKLSPPKPFEKPQKCSNSQKMLKLSIEMMEKKLGNSTVPWKYEKIDEINGFSPKNCTVYQILYTEKKQFKEFVGFMKAVMVIQFGEMIDLVIGGVEEELYDEVSGVLGSKMSPNLRFLVENEPGKVFLSKNWSRNGPDGLF</sequence>
<feature type="compositionally biased region" description="Low complexity" evidence="2">
    <location>
        <begin position="53"/>
        <end position="70"/>
    </location>
</feature>
<reference evidence="3" key="1">
    <citation type="submission" date="2022-11" db="EMBL/GenBank/DDBJ databases">
        <authorList>
            <person name="Kikuchi T."/>
        </authorList>
    </citation>
    <scope>NUCLEOTIDE SEQUENCE</scope>
    <source>
        <strain evidence="3">PS1010</strain>
    </source>
</reference>
<comment type="caution">
    <text evidence="3">The sequence shown here is derived from an EMBL/GenBank/DDBJ whole genome shotgun (WGS) entry which is preliminary data.</text>
</comment>
<gene>
    <name evidence="3" type="ORF">CAMP_LOCUS13066</name>
</gene>
<name>A0A9P1N5B8_9PELO</name>
<evidence type="ECO:0000256" key="2">
    <source>
        <dbReference type="SAM" id="MobiDB-lite"/>
    </source>
</evidence>
<dbReference type="OrthoDB" id="5796245at2759"/>
<evidence type="ECO:0000313" key="4">
    <source>
        <dbReference type="Proteomes" id="UP001152747"/>
    </source>
</evidence>
<dbReference type="EMBL" id="CANHGI010000005">
    <property type="protein sequence ID" value="CAI5450429.1"/>
    <property type="molecule type" value="Genomic_DNA"/>
</dbReference>
<protein>
    <submittedName>
        <fullName evidence="3">Uncharacterized protein</fullName>
    </submittedName>
</protein>
<evidence type="ECO:0000313" key="3">
    <source>
        <dbReference type="EMBL" id="CAI5450429.1"/>
    </source>
</evidence>
<evidence type="ECO:0000256" key="1">
    <source>
        <dbReference type="SAM" id="Coils"/>
    </source>
</evidence>
<proteinExistence type="predicted"/>
<dbReference type="AlphaFoldDB" id="A0A9P1N5B8"/>
<keyword evidence="4" id="KW-1185">Reference proteome</keyword>
<feature type="region of interest" description="Disordered" evidence="2">
    <location>
        <begin position="49"/>
        <end position="70"/>
    </location>
</feature>
<dbReference type="Proteomes" id="UP001152747">
    <property type="component" value="Unassembled WGS sequence"/>
</dbReference>
<keyword evidence="1" id="KW-0175">Coiled coil</keyword>
<organism evidence="3 4">
    <name type="scientific">Caenorhabditis angaria</name>
    <dbReference type="NCBI Taxonomy" id="860376"/>
    <lineage>
        <taxon>Eukaryota</taxon>
        <taxon>Metazoa</taxon>
        <taxon>Ecdysozoa</taxon>
        <taxon>Nematoda</taxon>
        <taxon>Chromadorea</taxon>
        <taxon>Rhabditida</taxon>
        <taxon>Rhabditina</taxon>
        <taxon>Rhabditomorpha</taxon>
        <taxon>Rhabditoidea</taxon>
        <taxon>Rhabditidae</taxon>
        <taxon>Peloderinae</taxon>
        <taxon>Caenorhabditis</taxon>
    </lineage>
</organism>
<accession>A0A9P1N5B8</accession>
<feature type="coiled-coil region" evidence="1">
    <location>
        <begin position="108"/>
        <end position="142"/>
    </location>
</feature>